<feature type="transmembrane region" description="Helical" evidence="1">
    <location>
        <begin position="235"/>
        <end position="255"/>
    </location>
</feature>
<gene>
    <name evidence="2" type="ORF">BN948_04679</name>
</gene>
<dbReference type="AlphaFoldDB" id="A0A1L1PTH4"/>
<feature type="transmembrane region" description="Helical" evidence="1">
    <location>
        <begin position="106"/>
        <end position="134"/>
    </location>
</feature>
<feature type="transmembrane region" description="Helical" evidence="1">
    <location>
        <begin position="146"/>
        <end position="175"/>
    </location>
</feature>
<keyword evidence="1" id="KW-1133">Transmembrane helix</keyword>
<reference evidence="3" key="1">
    <citation type="submission" date="2014-11" db="EMBL/GenBank/DDBJ databases">
        <title>Draft genome sequence of Hydrogenophaga intermedia S1.</title>
        <authorList>
            <person name="Gan H.M."/>
            <person name="Chew T.H."/>
            <person name="Stolz A."/>
        </authorList>
    </citation>
    <scope>NUCLEOTIDE SEQUENCE [LARGE SCALE GENOMIC DNA]</scope>
    <source>
        <strain evidence="3">S1</strain>
    </source>
</reference>
<feature type="transmembrane region" description="Helical" evidence="1">
    <location>
        <begin position="317"/>
        <end position="335"/>
    </location>
</feature>
<keyword evidence="1" id="KW-0472">Membrane</keyword>
<feature type="transmembrane region" description="Helical" evidence="1">
    <location>
        <begin position="286"/>
        <end position="305"/>
    </location>
</feature>
<feature type="transmembrane region" description="Helical" evidence="1">
    <location>
        <begin position="6"/>
        <end position="27"/>
    </location>
</feature>
<keyword evidence="1 2" id="KW-0812">Transmembrane</keyword>
<evidence type="ECO:0000256" key="1">
    <source>
        <dbReference type="SAM" id="Phobius"/>
    </source>
</evidence>
<protein>
    <submittedName>
        <fullName evidence="2">Putative transmembrane protein</fullName>
    </submittedName>
</protein>
<feature type="transmembrane region" description="Helical" evidence="1">
    <location>
        <begin position="262"/>
        <end position="280"/>
    </location>
</feature>
<organism evidence="2 3">
    <name type="scientific">Hydrogenophaga intermedia</name>
    <dbReference type="NCBI Taxonomy" id="65786"/>
    <lineage>
        <taxon>Bacteria</taxon>
        <taxon>Pseudomonadati</taxon>
        <taxon>Pseudomonadota</taxon>
        <taxon>Betaproteobacteria</taxon>
        <taxon>Burkholderiales</taxon>
        <taxon>Comamonadaceae</taxon>
        <taxon>Hydrogenophaga</taxon>
    </lineage>
</organism>
<sequence length="628" mass="68579">MKARLFSFAVPLLGTLFVLVYLLDVVYAPSMRGLDLSWHAMLAYAHENGLQHGSQIIFNYGPLSFIESAIYFEQTHQEKLLYRATYLLILGIGCFSVLRIRSAWALLAWCGLTLHLLVWRDVYLLLPALLLCHLECRRQRGNAAQLALSLLLAFGAAFACLVKANAMFFTLPAIALASVYRFSVRDYRPIVPVCFVLSVVLLFWLSGQHVSGFVDFVLGYVDVSLAYNADMGLPAPVALQGAFIVGSTVLVATTVRMTNPAGAVLGLLTIGYLLVAYKMGFVRHGANPGASFLALAFVCLVQLWSPSVDALGRHQRRLVVAVAVAAASLVTWITVPLSQGEFIKGYVHTVRDRIRYVLDPGYGAALNAELGRRQAMALTQARSAIPFADVQGPIDVFPFEFGLAYASGLPIATRPAFQSYFTTSRYMSGHNADFLAGPRAPRSVVFSVEPIDGRYAALEDPLTLSAYRRHYQLDRQTPNALLLTRRAAPVAQSELCRTSEVAFDLPVLIPWVGPDQAVWAEIDITPTWLGRIVSVLSGPPVLSMTMATPTGSADFRYLREAGQTGFLLSPALVTTAAAADFFKAASRPEDRVVGFSIKAPGGPIPWYDPQMSVKLCVLSWESAHPPGR</sequence>
<feature type="transmembrane region" description="Helical" evidence="1">
    <location>
        <begin position="187"/>
        <end position="205"/>
    </location>
</feature>
<accession>A0A1L1PTH4</accession>
<evidence type="ECO:0000313" key="3">
    <source>
        <dbReference type="Proteomes" id="UP000028878"/>
    </source>
</evidence>
<dbReference type="EMBL" id="CCAE010000071">
    <property type="protein sequence ID" value="CDN90237.1"/>
    <property type="molecule type" value="Genomic_DNA"/>
</dbReference>
<evidence type="ECO:0000313" key="2">
    <source>
        <dbReference type="EMBL" id="CDN90237.1"/>
    </source>
</evidence>
<keyword evidence="3" id="KW-1185">Reference proteome</keyword>
<dbReference type="Proteomes" id="UP000028878">
    <property type="component" value="Unassembled WGS sequence"/>
</dbReference>
<dbReference type="RefSeq" id="WP_009516118.1">
    <property type="nucleotide sequence ID" value="NZ_CCAE010000071.1"/>
</dbReference>
<feature type="transmembrane region" description="Helical" evidence="1">
    <location>
        <begin position="80"/>
        <end position="100"/>
    </location>
</feature>
<name>A0A1L1PTH4_HYDIT</name>
<proteinExistence type="predicted"/>